<organism evidence="5 7">
    <name type="scientific">Endobacter medicaginis</name>
    <dbReference type="NCBI Taxonomy" id="1181271"/>
    <lineage>
        <taxon>Bacteria</taxon>
        <taxon>Pseudomonadati</taxon>
        <taxon>Pseudomonadota</taxon>
        <taxon>Alphaproteobacteria</taxon>
        <taxon>Acetobacterales</taxon>
        <taxon>Acetobacteraceae</taxon>
        <taxon>Endobacter</taxon>
    </lineage>
</organism>
<reference evidence="4 6" key="2">
    <citation type="submission" date="2020-08" db="EMBL/GenBank/DDBJ databases">
        <title>Genomic Encyclopedia of Type Strains, Phase III (KMG-III): the genomes of soil and plant-associated and newly described type strains.</title>
        <authorList>
            <person name="Whitman W."/>
        </authorList>
    </citation>
    <scope>NUCLEOTIDE SEQUENCE [LARGE SCALE GENOMIC DNA]</scope>
    <source>
        <strain evidence="4 6">CECT 8088</strain>
    </source>
</reference>
<feature type="region of interest" description="Disordered" evidence="2">
    <location>
        <begin position="1"/>
        <end position="29"/>
    </location>
</feature>
<dbReference type="GO" id="GO:0003700">
    <property type="term" value="F:DNA-binding transcription factor activity"/>
    <property type="evidence" value="ECO:0007669"/>
    <property type="project" value="InterPro"/>
</dbReference>
<gene>
    <name evidence="4" type="ORF">FHR90_002515</name>
    <name evidence="5" type="ORF">HUK83_01105</name>
</gene>
<evidence type="ECO:0000313" key="5">
    <source>
        <dbReference type="EMBL" id="NVN28946.1"/>
    </source>
</evidence>
<dbReference type="Proteomes" id="UP000557688">
    <property type="component" value="Unassembled WGS sequence"/>
</dbReference>
<reference evidence="5 7" key="1">
    <citation type="submission" date="2020-06" db="EMBL/GenBank/DDBJ databases">
        <title>Description of novel acetic acid bacteria.</title>
        <authorList>
            <person name="Sombolestani A."/>
        </authorList>
    </citation>
    <scope>NUCLEOTIDE SEQUENCE [LARGE SCALE GENOMIC DNA]</scope>
    <source>
        <strain evidence="5 7">LMG 26838</strain>
    </source>
</reference>
<keyword evidence="6" id="KW-1185">Reference proteome</keyword>
<dbReference type="InterPro" id="IPR000551">
    <property type="entry name" value="MerR-type_HTH_dom"/>
</dbReference>
<dbReference type="RefSeq" id="WP_176621681.1">
    <property type="nucleotide sequence ID" value="NZ_JABXXQ010000006.1"/>
</dbReference>
<feature type="region of interest" description="Disordered" evidence="2">
    <location>
        <begin position="163"/>
        <end position="190"/>
    </location>
</feature>
<evidence type="ECO:0000313" key="7">
    <source>
        <dbReference type="Proteomes" id="UP000565205"/>
    </source>
</evidence>
<feature type="compositionally biased region" description="Basic and acidic residues" evidence="2">
    <location>
        <begin position="166"/>
        <end position="190"/>
    </location>
</feature>
<comment type="caution">
    <text evidence="5">The sequence shown here is derived from an EMBL/GenBank/DDBJ whole genome shotgun (WGS) entry which is preliminary data.</text>
</comment>
<accession>A0A850NM21</accession>
<evidence type="ECO:0000259" key="3">
    <source>
        <dbReference type="PROSITE" id="PS50937"/>
    </source>
</evidence>
<evidence type="ECO:0000256" key="2">
    <source>
        <dbReference type="SAM" id="MobiDB-lite"/>
    </source>
</evidence>
<dbReference type="EMBL" id="JACHXV010000010">
    <property type="protein sequence ID" value="MBB3174669.1"/>
    <property type="molecule type" value="Genomic_DNA"/>
</dbReference>
<dbReference type="Gene3D" id="1.10.1660.10">
    <property type="match status" value="1"/>
</dbReference>
<dbReference type="EMBL" id="JABXXQ010000006">
    <property type="protein sequence ID" value="NVN28946.1"/>
    <property type="molecule type" value="Genomic_DNA"/>
</dbReference>
<protein>
    <submittedName>
        <fullName evidence="4">DNA-binding transcriptional MerR regulator</fullName>
    </submittedName>
    <submittedName>
        <fullName evidence="5">MerR family DNA-binding transcriptional regulator</fullName>
    </submittedName>
</protein>
<dbReference type="CDD" id="cd04776">
    <property type="entry name" value="HTH_GnyR"/>
    <property type="match status" value="1"/>
</dbReference>
<proteinExistence type="predicted"/>
<evidence type="ECO:0000313" key="6">
    <source>
        <dbReference type="Proteomes" id="UP000557688"/>
    </source>
</evidence>
<dbReference type="Proteomes" id="UP000565205">
    <property type="component" value="Unassembled WGS sequence"/>
</dbReference>
<keyword evidence="1 5" id="KW-0238">DNA-binding</keyword>
<evidence type="ECO:0000256" key="1">
    <source>
        <dbReference type="ARBA" id="ARBA00023125"/>
    </source>
</evidence>
<dbReference type="PROSITE" id="PS50937">
    <property type="entry name" value="HTH_MERR_2"/>
    <property type="match status" value="1"/>
</dbReference>
<dbReference type="SMART" id="SM00422">
    <property type="entry name" value="HTH_MERR"/>
    <property type="match status" value="1"/>
</dbReference>
<dbReference type="Pfam" id="PF13411">
    <property type="entry name" value="MerR_1"/>
    <property type="match status" value="1"/>
</dbReference>
<evidence type="ECO:0000313" key="4">
    <source>
        <dbReference type="EMBL" id="MBB3174669.1"/>
    </source>
</evidence>
<dbReference type="AlphaFoldDB" id="A0A850NM21"/>
<feature type="compositionally biased region" description="Polar residues" evidence="2">
    <location>
        <begin position="1"/>
        <end position="15"/>
    </location>
</feature>
<dbReference type="GO" id="GO:0003677">
    <property type="term" value="F:DNA binding"/>
    <property type="evidence" value="ECO:0007669"/>
    <property type="project" value="UniProtKB-KW"/>
</dbReference>
<dbReference type="InterPro" id="IPR009061">
    <property type="entry name" value="DNA-bd_dom_put_sf"/>
</dbReference>
<feature type="domain" description="HTH merR-type" evidence="3">
    <location>
        <begin position="40"/>
        <end position="107"/>
    </location>
</feature>
<dbReference type="InterPro" id="IPR047057">
    <property type="entry name" value="MerR_fam"/>
</dbReference>
<dbReference type="PANTHER" id="PTHR30204:SF58">
    <property type="entry name" value="HTH-TYPE TRANSCRIPTIONAL REGULATOR YFMP"/>
    <property type="match status" value="1"/>
</dbReference>
<dbReference type="SUPFAM" id="SSF46955">
    <property type="entry name" value="Putative DNA-binding domain"/>
    <property type="match status" value="1"/>
</dbReference>
<sequence>MAQHPAPSSESSGTDVSPPVSSHWARADQKARAAGEEGRLYSVTELATELKVTARTLRFYEDKGLISPSRAGAARVYTPRERARMLLILRGKRLGFSLRDIGSFLDLYDADERHLRQKEVLLQKIDSRVAQLAQMRRALDITLGELEAMAAETRAVIAEMQSGGQDAHRAADASAEVTRRLAREGRRGRD</sequence>
<name>A0A850NM21_9PROT</name>
<dbReference type="PANTHER" id="PTHR30204">
    <property type="entry name" value="REDOX-CYCLING DRUG-SENSING TRANSCRIPTIONAL ACTIVATOR SOXR"/>
    <property type="match status" value="1"/>
</dbReference>